<gene>
    <name evidence="3" type="primary">pfn1</name>
</gene>
<dbReference type="SUPFAM" id="SSF55770">
    <property type="entry name" value="Profilin (actin-binding protein)"/>
    <property type="match status" value="1"/>
</dbReference>
<accession>A0A667ZK66</accession>
<sequence>MSWNEYITKLKEPEGDAVIRDAAIVGIEPASVWASTPNMANITAAEIKVLTSSDKSKLYSTGVTIAGMRCTLIRDQFADEPFTMDIKTKATPTDSSTYNITVAKSKQTLVIVMGAKDVHGGEPNKRAYNMADYLRKSNY</sequence>
<evidence type="ECO:0000313" key="3">
    <source>
        <dbReference type="Ensembl" id="ENSMMDP00005041127.1"/>
    </source>
</evidence>
<dbReference type="CDD" id="cd00148">
    <property type="entry name" value="PROF"/>
    <property type="match status" value="1"/>
</dbReference>
<protein>
    <recommendedName>
        <fullName evidence="2">Profilin</fullName>
    </recommendedName>
</protein>
<comment type="similarity">
    <text evidence="1 2">Belongs to the profilin family.</text>
</comment>
<evidence type="ECO:0000256" key="2">
    <source>
        <dbReference type="RuleBase" id="RU003909"/>
    </source>
</evidence>
<dbReference type="InterPro" id="IPR048278">
    <property type="entry name" value="PFN"/>
</dbReference>
<dbReference type="Proteomes" id="UP000472263">
    <property type="component" value="Chromosome 18"/>
</dbReference>
<dbReference type="InterPro" id="IPR036140">
    <property type="entry name" value="PFN_sf"/>
</dbReference>
<dbReference type="InterPro" id="IPR005455">
    <property type="entry name" value="PFN_euk"/>
</dbReference>
<dbReference type="Pfam" id="PF00235">
    <property type="entry name" value="Profilin"/>
    <property type="match status" value="1"/>
</dbReference>
<dbReference type="PANTHER" id="PTHR13936:SF17">
    <property type="entry name" value="PROFILIN"/>
    <property type="match status" value="1"/>
</dbReference>
<dbReference type="Ensembl" id="ENSMMDT00005041964.1">
    <property type="protein sequence ID" value="ENSMMDP00005041127.1"/>
    <property type="gene ID" value="ENSMMDG00005019023.1"/>
</dbReference>
<reference evidence="3" key="2">
    <citation type="submission" date="2025-08" db="UniProtKB">
        <authorList>
            <consortium name="Ensembl"/>
        </authorList>
    </citation>
    <scope>IDENTIFICATION</scope>
</reference>
<keyword evidence="4" id="KW-1185">Reference proteome</keyword>
<proteinExistence type="inferred from homology"/>
<organism evidence="3 4">
    <name type="scientific">Myripristis murdjan</name>
    <name type="common">pinecone soldierfish</name>
    <dbReference type="NCBI Taxonomy" id="586833"/>
    <lineage>
        <taxon>Eukaryota</taxon>
        <taxon>Metazoa</taxon>
        <taxon>Chordata</taxon>
        <taxon>Craniata</taxon>
        <taxon>Vertebrata</taxon>
        <taxon>Euteleostomi</taxon>
        <taxon>Actinopterygii</taxon>
        <taxon>Neopterygii</taxon>
        <taxon>Teleostei</taxon>
        <taxon>Neoteleostei</taxon>
        <taxon>Acanthomorphata</taxon>
        <taxon>Holocentriformes</taxon>
        <taxon>Holocentridae</taxon>
        <taxon>Myripristis</taxon>
    </lineage>
</organism>
<evidence type="ECO:0000256" key="1">
    <source>
        <dbReference type="ARBA" id="ARBA00010058"/>
    </source>
</evidence>
<dbReference type="GO" id="GO:0030833">
    <property type="term" value="P:regulation of actin filament polymerization"/>
    <property type="evidence" value="ECO:0007669"/>
    <property type="project" value="TreeGrafter"/>
</dbReference>
<dbReference type="SMART" id="SM00392">
    <property type="entry name" value="PROF"/>
    <property type="match status" value="1"/>
</dbReference>
<dbReference type="AlphaFoldDB" id="A0A667ZK66"/>
<dbReference type="GeneTree" id="ENSGT00940000153664"/>
<evidence type="ECO:0000313" key="4">
    <source>
        <dbReference type="Proteomes" id="UP000472263"/>
    </source>
</evidence>
<dbReference type="Gene3D" id="3.30.450.30">
    <property type="entry name" value="Dynein light chain 2a, cytoplasmic"/>
    <property type="match status" value="1"/>
</dbReference>
<dbReference type="OrthoDB" id="421374at2759"/>
<reference evidence="3" key="3">
    <citation type="submission" date="2025-09" db="UniProtKB">
        <authorList>
            <consortium name="Ensembl"/>
        </authorList>
    </citation>
    <scope>IDENTIFICATION</scope>
</reference>
<dbReference type="InParanoid" id="A0A667ZK66"/>
<reference evidence="3" key="1">
    <citation type="submission" date="2019-06" db="EMBL/GenBank/DDBJ databases">
        <authorList>
            <consortium name="Wellcome Sanger Institute Data Sharing"/>
        </authorList>
    </citation>
    <scope>NUCLEOTIDE SEQUENCE [LARGE SCALE GENOMIC DNA]</scope>
</reference>
<name>A0A667ZK66_9TELE</name>
<dbReference type="GO" id="GO:0003779">
    <property type="term" value="F:actin binding"/>
    <property type="evidence" value="ECO:0007669"/>
    <property type="project" value="UniProtKB-KW"/>
</dbReference>
<dbReference type="GO" id="GO:0032233">
    <property type="term" value="P:positive regulation of actin filament bundle assembly"/>
    <property type="evidence" value="ECO:0007669"/>
    <property type="project" value="TreeGrafter"/>
</dbReference>
<keyword evidence="2" id="KW-0009">Actin-binding</keyword>
<dbReference type="PANTHER" id="PTHR13936">
    <property type="entry name" value="PROFILIN"/>
    <property type="match status" value="1"/>
</dbReference>
<dbReference type="GO" id="GO:0005737">
    <property type="term" value="C:cytoplasm"/>
    <property type="evidence" value="ECO:0007669"/>
    <property type="project" value="TreeGrafter"/>
</dbReference>